<evidence type="ECO:0000313" key="12">
    <source>
        <dbReference type="Proteomes" id="UP000243136"/>
    </source>
</evidence>
<organism evidence="11 12">
    <name type="scientific">Capnocytophaga canimorsus</name>
    <dbReference type="NCBI Taxonomy" id="28188"/>
    <lineage>
        <taxon>Bacteria</taxon>
        <taxon>Pseudomonadati</taxon>
        <taxon>Bacteroidota</taxon>
        <taxon>Flavobacteriia</taxon>
        <taxon>Flavobacteriales</taxon>
        <taxon>Flavobacteriaceae</taxon>
        <taxon>Capnocytophaga</taxon>
    </lineage>
</organism>
<dbReference type="AlphaFoldDB" id="A0A250G3X8"/>
<keyword evidence="11" id="KW-0255">Endonuclease</keyword>
<keyword evidence="4" id="KW-0479">Metal-binding</keyword>
<feature type="transmembrane region" description="Helical" evidence="9">
    <location>
        <begin position="12"/>
        <end position="32"/>
    </location>
</feature>
<evidence type="ECO:0000256" key="8">
    <source>
        <dbReference type="ARBA" id="ARBA00023204"/>
    </source>
</evidence>
<keyword evidence="6" id="KW-0378">Hydrolase</keyword>
<dbReference type="PANTHER" id="PTHR15822:SF4">
    <property type="entry name" value="TYROSYL-DNA PHOSPHODIESTERASE 2"/>
    <property type="match status" value="1"/>
</dbReference>
<evidence type="ECO:0000256" key="5">
    <source>
        <dbReference type="ARBA" id="ARBA00022763"/>
    </source>
</evidence>
<keyword evidence="9" id="KW-0812">Transmembrane</keyword>
<gene>
    <name evidence="11" type="ORF">CGC56_08115</name>
</gene>
<dbReference type="Gene3D" id="3.60.10.10">
    <property type="entry name" value="Endonuclease/exonuclease/phosphatase"/>
    <property type="match status" value="1"/>
</dbReference>
<evidence type="ECO:0000256" key="3">
    <source>
        <dbReference type="ARBA" id="ARBA00022722"/>
    </source>
</evidence>
<keyword evidence="7" id="KW-0460">Magnesium</keyword>
<keyword evidence="9" id="KW-0472">Membrane</keyword>
<dbReference type="GO" id="GO:0016787">
    <property type="term" value="F:hydrolase activity"/>
    <property type="evidence" value="ECO:0007669"/>
    <property type="project" value="UniProtKB-KW"/>
</dbReference>
<accession>A0A250G3X8</accession>
<name>A0A250G3X8_9FLAO</name>
<dbReference type="GO" id="GO:0046872">
    <property type="term" value="F:metal ion binding"/>
    <property type="evidence" value="ECO:0007669"/>
    <property type="project" value="UniProtKB-KW"/>
</dbReference>
<proteinExistence type="predicted"/>
<dbReference type="InterPro" id="IPR036691">
    <property type="entry name" value="Endo/exonu/phosph_ase_sf"/>
</dbReference>
<dbReference type="EMBL" id="CP022388">
    <property type="protein sequence ID" value="ATA92119.1"/>
    <property type="molecule type" value="Genomic_DNA"/>
</dbReference>
<evidence type="ECO:0000256" key="6">
    <source>
        <dbReference type="ARBA" id="ARBA00022801"/>
    </source>
</evidence>
<reference evidence="12" key="1">
    <citation type="submission" date="2017-06" db="EMBL/GenBank/DDBJ databases">
        <title>Capnocytophaga spp. assemblies.</title>
        <authorList>
            <person name="Gulvik C.A."/>
        </authorList>
    </citation>
    <scope>NUCLEOTIDE SEQUENCE [LARGE SCALE GENOMIC DNA]</scope>
    <source>
        <strain evidence="12">H5594</strain>
    </source>
</reference>
<keyword evidence="9" id="KW-1133">Transmembrane helix</keyword>
<dbReference type="InterPro" id="IPR051547">
    <property type="entry name" value="TDP2-like"/>
</dbReference>
<keyword evidence="5" id="KW-0227">DNA damage</keyword>
<evidence type="ECO:0000256" key="4">
    <source>
        <dbReference type="ARBA" id="ARBA00022723"/>
    </source>
</evidence>
<dbReference type="CDD" id="cd09084">
    <property type="entry name" value="EEP-2"/>
    <property type="match status" value="1"/>
</dbReference>
<dbReference type="GO" id="GO:0004519">
    <property type="term" value="F:endonuclease activity"/>
    <property type="evidence" value="ECO:0007669"/>
    <property type="project" value="UniProtKB-KW"/>
</dbReference>
<protein>
    <submittedName>
        <fullName evidence="11">Endonuclease</fullName>
    </submittedName>
</protein>
<evidence type="ECO:0000256" key="1">
    <source>
        <dbReference type="ARBA" id="ARBA00001936"/>
    </source>
</evidence>
<evidence type="ECO:0000313" key="11">
    <source>
        <dbReference type="EMBL" id="ATA92119.1"/>
    </source>
</evidence>
<dbReference type="InterPro" id="IPR005135">
    <property type="entry name" value="Endo/exonuclease/phosphatase"/>
</dbReference>
<comment type="cofactor">
    <cofactor evidence="2">
        <name>Mg(2+)</name>
        <dbReference type="ChEBI" id="CHEBI:18420"/>
    </cofactor>
</comment>
<evidence type="ECO:0000256" key="2">
    <source>
        <dbReference type="ARBA" id="ARBA00001946"/>
    </source>
</evidence>
<dbReference type="Proteomes" id="UP000243136">
    <property type="component" value="Chromosome"/>
</dbReference>
<evidence type="ECO:0000256" key="9">
    <source>
        <dbReference type="SAM" id="Phobius"/>
    </source>
</evidence>
<sequence>MKSLSFFQKIIFIINLGFTLLLLFSYIVPYFFSQKFPELSLFSLLLPFLLLVNIGFFLFWTVQRKKQGFLSLLAIIVGYSHLSRLVQFSKQKPQNKDGFSVMSFNVRLFNHYLWHPNPNLSQQILDFISEKQPDILLIQEFYGNKKYEPSSSIYPYKKIIYKGRKDKIGQAFFSKFPIISSGSLDFPNTANNGSFADVIIQNDTIRLYNLHLESLHLDPEKSKILHENSKELVKNLGKRFALQHQQTQIFKNHYLQSPYKSIVCGDFNNTAFSNIYREIKGDLLKDSFEEAGFGIGKTFHFKYFPFRIDFILPHKTFSVHKHETFNDGLSDHLPVMAVLSLN</sequence>
<feature type="transmembrane region" description="Helical" evidence="9">
    <location>
        <begin position="44"/>
        <end position="62"/>
    </location>
</feature>
<feature type="domain" description="Endonuclease/exonuclease/phosphatase" evidence="10">
    <location>
        <begin position="102"/>
        <end position="332"/>
    </location>
</feature>
<dbReference type="RefSeq" id="WP_095917457.1">
    <property type="nucleotide sequence ID" value="NZ_CP022388.1"/>
</dbReference>
<dbReference type="SUPFAM" id="SSF56219">
    <property type="entry name" value="DNase I-like"/>
    <property type="match status" value="1"/>
</dbReference>
<comment type="cofactor">
    <cofactor evidence="1">
        <name>Mn(2+)</name>
        <dbReference type="ChEBI" id="CHEBI:29035"/>
    </cofactor>
</comment>
<keyword evidence="3" id="KW-0540">Nuclease</keyword>
<keyword evidence="8" id="KW-0234">DNA repair</keyword>
<dbReference type="PANTHER" id="PTHR15822">
    <property type="entry name" value="TRAF AND TNF RECEPTOR-ASSOCIATED PROTEIN"/>
    <property type="match status" value="1"/>
</dbReference>
<evidence type="ECO:0000256" key="7">
    <source>
        <dbReference type="ARBA" id="ARBA00022842"/>
    </source>
</evidence>
<dbReference type="Pfam" id="PF03372">
    <property type="entry name" value="Exo_endo_phos"/>
    <property type="match status" value="1"/>
</dbReference>
<dbReference type="GO" id="GO:0006281">
    <property type="term" value="P:DNA repair"/>
    <property type="evidence" value="ECO:0007669"/>
    <property type="project" value="UniProtKB-KW"/>
</dbReference>
<evidence type="ECO:0000259" key="10">
    <source>
        <dbReference type="Pfam" id="PF03372"/>
    </source>
</evidence>